<dbReference type="AlphaFoldDB" id="A0A4Y7QME2"/>
<sequence>MLATTIARRHVFNSSIRRSFTNSYTPFFTRAIPRTSLRRRLLWAVPVAGGLALYFTPRRESLLPHVFSSPTLIPPQPAKTREAQLLIESPDEEGQSLVARCVRFFRVIIWEPIFTAGRFIHLCVIFVPVLFSAPMLLVGNPEPGLKGDRWGAVWWYDHFTTAMESAGPTFIKLAQWAASRADLFPAMLCEKMGAMHSNSHPHSIHHTKRVIERVFQRPFEDVFEEFDETPIGVGAIAQVYRATLRHDLLPPSYLNPRYPRRSGAAAFAPSIPPDPPPSVPSAAVAIKVLHPRVHKTIKRDLTIMSFFAKIITIFPGMEWLSLPEEVDVFGRMMAEQLDLRHEADNLAVFERNFGHRKSAVSFPRPLMLFSSRDVLVEEYQNALPLKSFLRNGGGPYDDQIAEMGLDAFLNMLLLDNFVHADLHPGNIMIRFYKPSTRALLKDSFISLFHTKQPTEEPEPHIVDKNADTIVNNLRALTPTPEEWRNALDGLSQTGYQPEIVFLDTGLVTTLTGDNRRNFLDLFRAIAEFDGYRAGKLMVERCRAPHLAVDPETFALKMQHIVLSVKRKTFSLGQIKISDILTDVLKAVRTHHVKMEGDFINTVISVLLLEGIGRQLDPGLDLFKSALPILRQLGKQMTVQESLDSVKHIPRSDLGAYLKLWVWIEARQFASSAVVNLDELLRYDWLTPNI</sequence>
<feature type="domain" description="ABC1 atypical kinase-like" evidence="2">
    <location>
        <begin position="282"/>
        <end position="430"/>
    </location>
</feature>
<dbReference type="InterPro" id="IPR004147">
    <property type="entry name" value="ABC1_dom"/>
</dbReference>
<proteinExistence type="inferred from homology"/>
<dbReference type="InterPro" id="IPR044095">
    <property type="entry name" value="ADCK2_dom"/>
</dbReference>
<dbReference type="STRING" id="50990.A0A4Y7QME2"/>
<dbReference type="VEuPathDB" id="FungiDB:BD410DRAFT_739387"/>
<keyword evidence="4" id="KW-1185">Reference proteome</keyword>
<name>A0A4Y7QME2_9AGAM</name>
<dbReference type="InterPro" id="IPR011009">
    <property type="entry name" value="Kinase-like_dom_sf"/>
</dbReference>
<comment type="similarity">
    <text evidence="1">Belongs to the protein kinase superfamily. ADCK protein kinase family.</text>
</comment>
<dbReference type="OrthoDB" id="1290869at2759"/>
<dbReference type="CDD" id="cd13971">
    <property type="entry name" value="ADCK2-like"/>
    <property type="match status" value="1"/>
</dbReference>
<evidence type="ECO:0000256" key="1">
    <source>
        <dbReference type="ARBA" id="ARBA00009670"/>
    </source>
</evidence>
<dbReference type="EMBL" id="ML170158">
    <property type="protein sequence ID" value="TDL28019.1"/>
    <property type="molecule type" value="Genomic_DNA"/>
</dbReference>
<dbReference type="InterPro" id="IPR052402">
    <property type="entry name" value="ADCK_kinase"/>
</dbReference>
<reference evidence="3 4" key="1">
    <citation type="submission" date="2018-06" db="EMBL/GenBank/DDBJ databases">
        <title>A transcriptomic atlas of mushroom development highlights an independent origin of complex multicellularity.</title>
        <authorList>
            <consortium name="DOE Joint Genome Institute"/>
            <person name="Krizsan K."/>
            <person name="Almasi E."/>
            <person name="Merenyi Z."/>
            <person name="Sahu N."/>
            <person name="Viragh M."/>
            <person name="Koszo T."/>
            <person name="Mondo S."/>
            <person name="Kiss B."/>
            <person name="Balint B."/>
            <person name="Kues U."/>
            <person name="Barry K."/>
            <person name="Hegedus J.C."/>
            <person name="Henrissat B."/>
            <person name="Johnson J."/>
            <person name="Lipzen A."/>
            <person name="Ohm R."/>
            <person name="Nagy I."/>
            <person name="Pangilinan J."/>
            <person name="Yan J."/>
            <person name="Xiong Y."/>
            <person name="Grigoriev I.V."/>
            <person name="Hibbett D.S."/>
            <person name="Nagy L.G."/>
        </authorList>
    </citation>
    <scope>NUCLEOTIDE SEQUENCE [LARGE SCALE GENOMIC DNA]</scope>
    <source>
        <strain evidence="3 4">SZMC22713</strain>
    </source>
</reference>
<protein>
    <submittedName>
        <fullName evidence="3">ABC1-domain-containing protein</fullName>
    </submittedName>
</protein>
<dbReference type="SUPFAM" id="SSF56112">
    <property type="entry name" value="Protein kinase-like (PK-like)"/>
    <property type="match status" value="1"/>
</dbReference>
<evidence type="ECO:0000313" key="4">
    <source>
        <dbReference type="Proteomes" id="UP000294933"/>
    </source>
</evidence>
<dbReference type="PANTHER" id="PTHR45890">
    <property type="entry name" value="AARF DOMAIN CONTAINING KINASE 2 (PREDICTED)"/>
    <property type="match status" value="1"/>
</dbReference>
<dbReference type="GO" id="GO:0005739">
    <property type="term" value="C:mitochondrion"/>
    <property type="evidence" value="ECO:0007669"/>
    <property type="project" value="TreeGrafter"/>
</dbReference>
<dbReference type="Proteomes" id="UP000294933">
    <property type="component" value="Unassembled WGS sequence"/>
</dbReference>
<organism evidence="3 4">
    <name type="scientific">Rickenella mellea</name>
    <dbReference type="NCBI Taxonomy" id="50990"/>
    <lineage>
        <taxon>Eukaryota</taxon>
        <taxon>Fungi</taxon>
        <taxon>Dikarya</taxon>
        <taxon>Basidiomycota</taxon>
        <taxon>Agaricomycotina</taxon>
        <taxon>Agaricomycetes</taxon>
        <taxon>Hymenochaetales</taxon>
        <taxon>Rickenellaceae</taxon>
        <taxon>Rickenella</taxon>
    </lineage>
</organism>
<feature type="domain" description="ABC1 atypical kinase-like" evidence="2">
    <location>
        <begin position="195"/>
        <end position="245"/>
    </location>
</feature>
<evidence type="ECO:0000259" key="2">
    <source>
        <dbReference type="Pfam" id="PF03109"/>
    </source>
</evidence>
<gene>
    <name evidence="3" type="ORF">BD410DRAFT_739387</name>
</gene>
<dbReference type="PANTHER" id="PTHR45890:SF1">
    <property type="entry name" value="AARF DOMAIN CONTAINING KINASE 2"/>
    <property type="match status" value="1"/>
</dbReference>
<evidence type="ECO:0000313" key="3">
    <source>
        <dbReference type="EMBL" id="TDL28019.1"/>
    </source>
</evidence>
<accession>A0A4Y7QME2</accession>
<dbReference type="Pfam" id="PF03109">
    <property type="entry name" value="ABC1"/>
    <property type="match status" value="2"/>
</dbReference>